<dbReference type="EMBL" id="JAAFZH010000004">
    <property type="protein sequence ID" value="NDU95641.1"/>
    <property type="molecule type" value="Genomic_DNA"/>
</dbReference>
<evidence type="ECO:0000313" key="2">
    <source>
        <dbReference type="Proteomes" id="UP000474175"/>
    </source>
</evidence>
<gene>
    <name evidence="1" type="ORF">GK108_12220</name>
</gene>
<reference evidence="1 2" key="1">
    <citation type="submission" date="2020-02" db="EMBL/GenBank/DDBJ databases">
        <title>Draft genome sequence of two Spirosoma agri KCTC 52727 and Spirosoma terrae KCTC 52035.</title>
        <authorList>
            <person name="Rojas J."/>
            <person name="Ambika Manirajan B."/>
            <person name="Suarez C."/>
            <person name="Ratering S."/>
            <person name="Schnell S."/>
        </authorList>
    </citation>
    <scope>NUCLEOTIDE SEQUENCE [LARGE SCALE GENOMIC DNA]</scope>
    <source>
        <strain evidence="1 2">KCTC 52035</strain>
    </source>
</reference>
<evidence type="ECO:0000313" key="1">
    <source>
        <dbReference type="EMBL" id="NDU95641.1"/>
    </source>
</evidence>
<dbReference type="AlphaFoldDB" id="A0A6L9L938"/>
<dbReference type="RefSeq" id="WP_163948065.1">
    <property type="nucleotide sequence ID" value="NZ_JAAFZH010000004.1"/>
</dbReference>
<sequence>MFKVKLVINQNMLKFKLTVNLRWVAVFLFVLLAGSLLLAMISALISCQPAQEDLQQYRITVTFTDGTPQTTTTVTAKSYTDPTEIYMIGGVPTAFYEGVEFRFVKKVYLLDRRDRRIDSTVSMSYDNQIH</sequence>
<proteinExistence type="predicted"/>
<comment type="caution">
    <text evidence="1">The sequence shown here is derived from an EMBL/GenBank/DDBJ whole genome shotgun (WGS) entry which is preliminary data.</text>
</comment>
<organism evidence="1 2">
    <name type="scientific">Spirosoma terrae</name>
    <dbReference type="NCBI Taxonomy" id="1968276"/>
    <lineage>
        <taxon>Bacteria</taxon>
        <taxon>Pseudomonadati</taxon>
        <taxon>Bacteroidota</taxon>
        <taxon>Cytophagia</taxon>
        <taxon>Cytophagales</taxon>
        <taxon>Cytophagaceae</taxon>
        <taxon>Spirosoma</taxon>
    </lineage>
</organism>
<keyword evidence="2" id="KW-1185">Reference proteome</keyword>
<name>A0A6L9L938_9BACT</name>
<protein>
    <submittedName>
        <fullName evidence="1">Uncharacterized protein</fullName>
    </submittedName>
</protein>
<dbReference type="Proteomes" id="UP000474175">
    <property type="component" value="Unassembled WGS sequence"/>
</dbReference>
<accession>A0A6L9L938</accession>